<proteinExistence type="predicted"/>
<organism evidence="1 2">
    <name type="scientific">Chitinophaga niabensis</name>
    <dbReference type="NCBI Taxonomy" id="536979"/>
    <lineage>
        <taxon>Bacteria</taxon>
        <taxon>Pseudomonadati</taxon>
        <taxon>Bacteroidota</taxon>
        <taxon>Chitinophagia</taxon>
        <taxon>Chitinophagales</taxon>
        <taxon>Chitinophagaceae</taxon>
        <taxon>Chitinophaga</taxon>
    </lineage>
</organism>
<evidence type="ECO:0000313" key="1">
    <source>
        <dbReference type="EMBL" id="SIO50875.1"/>
    </source>
</evidence>
<accession>A0A1N6K2T7</accession>
<reference evidence="1 2" key="1">
    <citation type="submission" date="2016-11" db="EMBL/GenBank/DDBJ databases">
        <authorList>
            <person name="Jaros S."/>
            <person name="Januszkiewicz K."/>
            <person name="Wedrychowicz H."/>
        </authorList>
    </citation>
    <scope>NUCLEOTIDE SEQUENCE [LARGE SCALE GENOMIC DNA]</scope>
    <source>
        <strain evidence="1 2">DSM 24787</strain>
    </source>
</reference>
<gene>
    <name evidence="1" type="ORF">SAMN04488055_4968</name>
</gene>
<keyword evidence="2" id="KW-1185">Reference proteome</keyword>
<dbReference type="AlphaFoldDB" id="A0A1N6K2T7"/>
<dbReference type="Proteomes" id="UP000185003">
    <property type="component" value="Unassembled WGS sequence"/>
</dbReference>
<evidence type="ECO:0000313" key="2">
    <source>
        <dbReference type="Proteomes" id="UP000185003"/>
    </source>
</evidence>
<sequence>MKTRADKYEELYDIGVSIKNLLERNSFNFRFRFFFVGLFWFRFYT</sequence>
<name>A0A1N6K2T7_9BACT</name>
<protein>
    <submittedName>
        <fullName evidence="1">Uncharacterized protein</fullName>
    </submittedName>
</protein>
<dbReference type="EMBL" id="FSRA01000002">
    <property type="protein sequence ID" value="SIO50875.1"/>
    <property type="molecule type" value="Genomic_DNA"/>
</dbReference>